<dbReference type="AlphaFoldDB" id="A0A9N8E0N7"/>
<feature type="transmembrane region" description="Helical" evidence="2">
    <location>
        <begin position="576"/>
        <end position="595"/>
    </location>
</feature>
<dbReference type="Proteomes" id="UP001153069">
    <property type="component" value="Unassembled WGS sequence"/>
</dbReference>
<feature type="compositionally biased region" description="Basic and acidic residues" evidence="1">
    <location>
        <begin position="1018"/>
        <end position="1031"/>
    </location>
</feature>
<feature type="region of interest" description="Disordered" evidence="1">
    <location>
        <begin position="1117"/>
        <end position="1140"/>
    </location>
</feature>
<feature type="transmembrane region" description="Helical" evidence="2">
    <location>
        <begin position="651"/>
        <end position="673"/>
    </location>
</feature>
<feature type="region of interest" description="Disordered" evidence="1">
    <location>
        <begin position="357"/>
        <end position="393"/>
    </location>
</feature>
<feature type="transmembrane region" description="Helical" evidence="2">
    <location>
        <begin position="601"/>
        <end position="622"/>
    </location>
</feature>
<evidence type="ECO:0000256" key="2">
    <source>
        <dbReference type="SAM" id="Phobius"/>
    </source>
</evidence>
<feature type="compositionally biased region" description="Low complexity" evidence="1">
    <location>
        <begin position="373"/>
        <end position="383"/>
    </location>
</feature>
<dbReference type="OrthoDB" id="10647548at2759"/>
<feature type="compositionally biased region" description="Basic and acidic residues" evidence="1">
    <location>
        <begin position="167"/>
        <end position="190"/>
    </location>
</feature>
<feature type="transmembrane region" description="Helical" evidence="2">
    <location>
        <begin position="441"/>
        <end position="461"/>
    </location>
</feature>
<protein>
    <submittedName>
        <fullName evidence="3">Uncharacterized protein</fullName>
    </submittedName>
</protein>
<keyword evidence="2" id="KW-0472">Membrane</keyword>
<evidence type="ECO:0000256" key="1">
    <source>
        <dbReference type="SAM" id="MobiDB-lite"/>
    </source>
</evidence>
<sequence length="1140" mass="123413">MAPNPFQTIANMDVVLNRDGSSRAEGSSNPSGEAVTLATSGKMGRDADSVMRHVSSVAGPKTYQDDVASSVGSYAPTLATNKHHAGLLRDSSTNNHSSIMDCSNRARVSDSARMAAAANLATAAMKDQSEKEDESVNWNDGVSSVGSFAPTLAKLHSSKASLASTHVGREEDNSSRDENSREDKVEKELTDSNLSIEYSDSTDQNTAKRSMGREANSYNEDDMISSVGSFAPTLANKSTAGGKTAATKELNDDSFHLQQEQEKKQFPSSYSVVSSVGSFAPTLATKGTVKTLKNQCIGVDGRHADDYDDGVSSIGMSKAPTLATHRSKFTSTPSTAFKHKDVRVEDDEVSADYSALGSRAPTLSGKSPGRQPSSMPKSSLRSSNTKKKETKEAKDVFSAADSGLSFDHYASDMALLGGVLGRENLKSGLEDVVGSFLRKGAIAGFCLWLFLLVVIVCVAPLKSYQYMNGPEQIANVILLTLLLVVNFNRIGPYLVNDRNYNFLTSGAMMASCVVQAVAIFSVLAMLILPTPVIIDPVVGVRCHLVRWAEWTALSFVMTFLTESIDLPLEDASAKHAWFTASMIALSTVCGGVLGFCPNVASWWLVFSISCALFSVLYLRLLWRGFRLLRMPKAVTTSDKEDYERAKYAFKLLIVCTCIWTFLVVAWTVCALAYQIAEPGSFWANDWLILAVENFSEALSKIGYLSILLEVHELLFDDVSHTARRLSELRAYMSAVWDASTDVVVICSSHNHLVNAAVSPSFFQMESAFGYYKPLKEKPGNISHEQTTLVMEVDPYEGSYRTYEMNLSKPMSRHEADAMMKNSRKKARMVTPVYEKNLKVLSDLVCDACAIAVPDGQKQYEVIQDFYCLDQYRNQEVLTCQAKVVKLKDKAFLIVLRDVTPRHYIEESPGEVESAHMGSNASVSYSIGSRVSSRASSSRSGHNPTALATPLGLSSTPLELDSTPLGLAPAQDDSTPLGLAPAQDDSNHSTPLGLAPPGDDDDVVLNKHTTPLGLDPSVDDSHRTRSTAKLDESATPLGLDPNVDDSHRTRSTTKLDESASGVEVVIASRGGQNLFIASRGGQDVSGGQDLGVGKDTGSEKLQEEPLFAKAGGDVTARCMPKQQPMQPEEGEEDGNETKKTK</sequence>
<feature type="compositionally biased region" description="Polar residues" evidence="1">
    <location>
        <begin position="191"/>
        <end position="208"/>
    </location>
</feature>
<comment type="caution">
    <text evidence="3">The sequence shown here is derived from an EMBL/GenBank/DDBJ whole genome shotgun (WGS) entry which is preliminary data.</text>
</comment>
<feature type="compositionally biased region" description="Basic and acidic residues" evidence="1">
    <location>
        <begin position="1043"/>
        <end position="1055"/>
    </location>
</feature>
<accession>A0A9N8E0N7</accession>
<feature type="region of interest" description="Disordered" evidence="1">
    <location>
        <begin position="932"/>
        <end position="1055"/>
    </location>
</feature>
<feature type="region of interest" description="Disordered" evidence="1">
    <location>
        <begin position="19"/>
        <end position="46"/>
    </location>
</feature>
<keyword evidence="4" id="KW-1185">Reference proteome</keyword>
<proteinExistence type="predicted"/>
<reference evidence="3" key="1">
    <citation type="submission" date="2020-06" db="EMBL/GenBank/DDBJ databases">
        <authorList>
            <consortium name="Plant Systems Biology data submission"/>
        </authorList>
    </citation>
    <scope>NUCLEOTIDE SEQUENCE</scope>
    <source>
        <strain evidence="3">D6</strain>
    </source>
</reference>
<evidence type="ECO:0000313" key="4">
    <source>
        <dbReference type="Proteomes" id="UP001153069"/>
    </source>
</evidence>
<dbReference type="EMBL" id="CAICTM010000391">
    <property type="protein sequence ID" value="CAB9509494.1"/>
    <property type="molecule type" value="Genomic_DNA"/>
</dbReference>
<keyword evidence="2" id="KW-1133">Transmembrane helix</keyword>
<evidence type="ECO:0000313" key="3">
    <source>
        <dbReference type="EMBL" id="CAB9509494.1"/>
    </source>
</evidence>
<organism evidence="3 4">
    <name type="scientific">Seminavis robusta</name>
    <dbReference type="NCBI Taxonomy" id="568900"/>
    <lineage>
        <taxon>Eukaryota</taxon>
        <taxon>Sar</taxon>
        <taxon>Stramenopiles</taxon>
        <taxon>Ochrophyta</taxon>
        <taxon>Bacillariophyta</taxon>
        <taxon>Bacillariophyceae</taxon>
        <taxon>Bacillariophycidae</taxon>
        <taxon>Naviculales</taxon>
        <taxon>Naviculaceae</taxon>
        <taxon>Seminavis</taxon>
    </lineage>
</organism>
<feature type="region of interest" description="Disordered" evidence="1">
    <location>
        <begin position="159"/>
        <end position="220"/>
    </location>
</feature>
<feature type="transmembrane region" description="Helical" evidence="2">
    <location>
        <begin position="473"/>
        <end position="490"/>
    </location>
</feature>
<gene>
    <name evidence="3" type="ORF">SEMRO_392_G133290.1</name>
</gene>
<keyword evidence="2" id="KW-0812">Transmembrane</keyword>
<name>A0A9N8E0N7_9STRA</name>
<feature type="transmembrane region" description="Helical" evidence="2">
    <location>
        <begin position="502"/>
        <end position="527"/>
    </location>
</feature>